<proteinExistence type="predicted"/>
<evidence type="ECO:0000313" key="3">
    <source>
        <dbReference type="Proteomes" id="UP000199634"/>
    </source>
</evidence>
<dbReference type="RefSeq" id="WP_091095769.1">
    <property type="nucleotide sequence ID" value="NZ_FNXE01000003.1"/>
</dbReference>
<dbReference type="STRING" id="1159016.SAMN02927937_00396"/>
<dbReference type="SUPFAM" id="SSF53756">
    <property type="entry name" value="UDP-Glycosyltransferase/glycogen phosphorylase"/>
    <property type="match status" value="1"/>
</dbReference>
<dbReference type="PANTHER" id="PTHR45947:SF3">
    <property type="entry name" value="SULFOQUINOVOSYL TRANSFERASE SQD2"/>
    <property type="match status" value="1"/>
</dbReference>
<feature type="domain" description="Glycosyl transferase family 1" evidence="1">
    <location>
        <begin position="192"/>
        <end position="333"/>
    </location>
</feature>
<accession>A0A1H6JBU9</accession>
<gene>
    <name evidence="2" type="ORF">SAMN02927937_00396</name>
</gene>
<dbReference type="EMBL" id="FNXE01000003">
    <property type="protein sequence ID" value="SEH59642.1"/>
    <property type="molecule type" value="Genomic_DNA"/>
</dbReference>
<dbReference type="AlphaFoldDB" id="A0A1H6JBU9"/>
<dbReference type="InterPro" id="IPR001296">
    <property type="entry name" value="Glyco_trans_1"/>
</dbReference>
<reference evidence="2 3" key="1">
    <citation type="submission" date="2016-10" db="EMBL/GenBank/DDBJ databases">
        <authorList>
            <person name="de Groot N.N."/>
        </authorList>
    </citation>
    <scope>NUCLEOTIDE SEQUENCE [LARGE SCALE GENOMIC DNA]</scope>
    <source>
        <strain evidence="2 3">CGMCC 1.10825</strain>
    </source>
</reference>
<dbReference type="Pfam" id="PF00534">
    <property type="entry name" value="Glycos_transf_1"/>
    <property type="match status" value="1"/>
</dbReference>
<dbReference type="GO" id="GO:0016757">
    <property type="term" value="F:glycosyltransferase activity"/>
    <property type="evidence" value="ECO:0007669"/>
    <property type="project" value="InterPro"/>
</dbReference>
<dbReference type="Gene3D" id="3.40.50.2000">
    <property type="entry name" value="Glycogen Phosphorylase B"/>
    <property type="match status" value="2"/>
</dbReference>
<dbReference type="OrthoDB" id="9768685at2"/>
<protein>
    <submittedName>
        <fullName evidence="2">Glycosyltransferase involved in cell wall bisynthesis</fullName>
    </submittedName>
</protein>
<evidence type="ECO:0000259" key="1">
    <source>
        <dbReference type="Pfam" id="PF00534"/>
    </source>
</evidence>
<sequence length="358" mass="41399">MKKALVVDWLDKYGGAERVLTSLQNIFDFNESYSLVNVMKENDLQKIFKEKQPVHTTFLQIAGNYFRYFFFTFHYFISKIKISKDTTLIISSSHAVAKGIKKTSENQLHISYFQARNFKYIWDESDLYFGKMAFLVNPLLKVLRTIDYAQAQRPDVIISNSKFVQNWVKKVYNRESTVIYPPVNLENFTLCSEKDDYYVAVGRLVPYKRFDLIVETFNQLNKKLVIIGDGVQFHRLKSMAKSNIEFTGFLESKQVNAVISKAKAFIHIGLEDFGIAPIEAMACGTPVIAYKAGGIIETVKNGSTGMLFNEQTKEALTKAITDFETFDWNYQEIHQHAKQFSEENFKKNILDFVHLHLK</sequence>
<name>A0A1H6JBU9_9FLAO</name>
<dbReference type="Proteomes" id="UP000199634">
    <property type="component" value="Unassembled WGS sequence"/>
</dbReference>
<dbReference type="InterPro" id="IPR050194">
    <property type="entry name" value="Glycosyltransferase_grp1"/>
</dbReference>
<keyword evidence="2" id="KW-0808">Transferase</keyword>
<dbReference type="PANTHER" id="PTHR45947">
    <property type="entry name" value="SULFOQUINOVOSYL TRANSFERASE SQD2"/>
    <property type="match status" value="1"/>
</dbReference>
<organism evidence="2 3">
    <name type="scientific">Paenimyroides marinum</name>
    <dbReference type="NCBI Taxonomy" id="1159016"/>
    <lineage>
        <taxon>Bacteria</taxon>
        <taxon>Pseudomonadati</taxon>
        <taxon>Bacteroidota</taxon>
        <taxon>Flavobacteriia</taxon>
        <taxon>Flavobacteriales</taxon>
        <taxon>Flavobacteriaceae</taxon>
        <taxon>Paenimyroides</taxon>
    </lineage>
</organism>
<evidence type="ECO:0000313" key="2">
    <source>
        <dbReference type="EMBL" id="SEH59642.1"/>
    </source>
</evidence>
<keyword evidence="3" id="KW-1185">Reference proteome</keyword>